<reference evidence="2 3" key="1">
    <citation type="journal article" date="2018" name="Int. J. Syst. Evol. Microbiol.">
        <title>Adhaeribacter swui sp. nov., isolated from wet mud.</title>
        <authorList>
            <person name="Kim D.U."/>
            <person name="Kim K.W."/>
            <person name="Kang M.S."/>
            <person name="Kim J.Y."/>
            <person name="Jang J.H."/>
            <person name="Kim M.K."/>
        </authorList>
    </citation>
    <scope>NUCLEOTIDE SEQUENCE [LARGE SCALE GENOMIC DNA]</scope>
    <source>
        <strain evidence="2 3">KCTC 52873</strain>
    </source>
</reference>
<dbReference type="InterPro" id="IPR011047">
    <property type="entry name" value="Quinoprotein_ADH-like_sf"/>
</dbReference>
<dbReference type="SUPFAM" id="SSF50998">
    <property type="entry name" value="Quinoprotein alcohol dehydrogenase-like"/>
    <property type="match status" value="1"/>
</dbReference>
<dbReference type="KEGG" id="aswu:HUW51_04235"/>
<proteinExistence type="predicted"/>
<feature type="domain" description="Secretion system C-terminal sorting" evidence="1">
    <location>
        <begin position="895"/>
        <end position="971"/>
    </location>
</feature>
<evidence type="ECO:0000313" key="2">
    <source>
        <dbReference type="EMBL" id="QNF31971.1"/>
    </source>
</evidence>
<name>A0A7G7G487_9BACT</name>
<dbReference type="RefSeq" id="WP_185272754.1">
    <property type="nucleotide sequence ID" value="NZ_CP055156.1"/>
</dbReference>
<dbReference type="PANTHER" id="PTHR42754">
    <property type="entry name" value="ENDOGLUCANASE"/>
    <property type="match status" value="1"/>
</dbReference>
<evidence type="ECO:0000259" key="1">
    <source>
        <dbReference type="Pfam" id="PF18962"/>
    </source>
</evidence>
<dbReference type="Proteomes" id="UP000515237">
    <property type="component" value="Chromosome"/>
</dbReference>
<organism evidence="2 3">
    <name type="scientific">Adhaeribacter swui</name>
    <dbReference type="NCBI Taxonomy" id="2086471"/>
    <lineage>
        <taxon>Bacteria</taxon>
        <taxon>Pseudomonadati</taxon>
        <taxon>Bacteroidota</taxon>
        <taxon>Cytophagia</taxon>
        <taxon>Cytophagales</taxon>
        <taxon>Hymenobacteraceae</taxon>
        <taxon>Adhaeribacter</taxon>
    </lineage>
</organism>
<dbReference type="NCBIfam" id="TIGR04183">
    <property type="entry name" value="Por_Secre_tail"/>
    <property type="match status" value="1"/>
</dbReference>
<evidence type="ECO:0000313" key="3">
    <source>
        <dbReference type="Proteomes" id="UP000515237"/>
    </source>
</evidence>
<accession>A0A7G7G487</accession>
<keyword evidence="3" id="KW-1185">Reference proteome</keyword>
<dbReference type="EMBL" id="CP055156">
    <property type="protein sequence ID" value="QNF31971.1"/>
    <property type="molecule type" value="Genomic_DNA"/>
</dbReference>
<dbReference type="PANTHER" id="PTHR42754:SF1">
    <property type="entry name" value="LIPOPROTEIN"/>
    <property type="match status" value="1"/>
</dbReference>
<dbReference type="Pfam" id="PF18962">
    <property type="entry name" value="Por_Secre_tail"/>
    <property type="match status" value="1"/>
</dbReference>
<sequence length="975" mass="105885">MKNRYPAGKSLFRLSPTYGFKLCFLLFFFLSSTAPLVAQSIIWEKTYGGGANQDTSTATSYGRSQLTAIINTPDGGQIIGGKSNAEVGLDKTQPQIGKFDYWLVKINASGTKQWDQVIGGSGQEELSGIITTPDGGYLVGGISDSPAGNAKSENSKGGYDYWVVKLDSAGNKIWDKTLGSNNYDQLKAMIATADGGYLLAGNSNSGVGGNKTQAGNNNNDYWVVKLDSAGTVQWDKTFGSSNLEYLVNVVTTTDGGYLLAGEVDSVVYQKDGIRFTVQTRNFNALKITADGELQWNKTYYRPFNSPLKSFVTTPDRNYLFAGSNYLLKINESGTQLYEKNISSFLQAGKELEDVIATPDGGYLLGTNGFYSPDSQGNSRADDYRLVKLNSTGTFVWDSPYGGSGYDFLTKLTLTTDGNYLLGGYSARSNGIDKTDGIKGEIDYWVLKVREDVEPNLITWNQRFGGTDNDNLTQVIQTVDGGYLLGGYTLSNNTGDKSQASQGGYDYWVVKTDDKGNKLWERTYGGSSNDYLNTLLEIPDGRYLLGGSSESGISGDKTEANKGSRDFWVIQVNYKGDIIWDHTYGGSGFEDLRKVKALPSGDYLLGGISNSPATGDISQPNQGGQDFWLLQINDQGQKIWDRRYGGSANDFLEDILLSPDGGYVLGGTSNSGKTGDKGQASQGSSDYWVIKVNSTGAPIWNKRFGGSDQDNLFALSNLPGGRFLLAGQSSSGTSGHKTQPSRGDQDYWLIKIDGNGDKIWDKTFGGRSREELRSLAITRDGGFVLGGTSFSGRSGDKTQNSRGNSDYWLLKTDSTGTALWNYRFGGNGFDELRTTLLTQDGGLILGGRSTSGVSGDKTQPGWGNTDYWMVKLAATGVGIELSVAPSLAPEILLTAFPNPFPDKLTLKFKVPHTQNVSLQVYDQQGQPIANLFQGRALAGKTYELPWQPTPNITAGLYFIRLQTATQVTYRKVLLTR</sequence>
<protein>
    <submittedName>
        <fullName evidence="2">T9SS type A sorting domain-containing protein</fullName>
    </submittedName>
</protein>
<dbReference type="InterPro" id="IPR026444">
    <property type="entry name" value="Secre_tail"/>
</dbReference>
<gene>
    <name evidence="2" type="ORF">HUW51_04235</name>
</gene>
<dbReference type="AlphaFoldDB" id="A0A7G7G487"/>